<name>A0A1H9FLB8_9ACTN</name>
<organism evidence="3 4">
    <name type="scientific">Streptomyces radiopugnans</name>
    <dbReference type="NCBI Taxonomy" id="403935"/>
    <lineage>
        <taxon>Bacteria</taxon>
        <taxon>Bacillati</taxon>
        <taxon>Actinomycetota</taxon>
        <taxon>Actinomycetes</taxon>
        <taxon>Kitasatosporales</taxon>
        <taxon>Streptomycetaceae</taxon>
        <taxon>Streptomyces</taxon>
    </lineage>
</organism>
<protein>
    <submittedName>
        <fullName evidence="3">Anti-anti-sigma factor</fullName>
    </submittedName>
</protein>
<feature type="region of interest" description="Disordered" evidence="1">
    <location>
        <begin position="94"/>
        <end position="117"/>
    </location>
</feature>
<dbReference type="InterPro" id="IPR036513">
    <property type="entry name" value="STAS_dom_sf"/>
</dbReference>
<sequence length="117" mass="12655">METGPGTVRLHVTGDLDYETTEELVGAVRPRLTGRPAPDDLHLDFAALSTCDSTGLSGLLLIHRLAGARGTRLHLDNRPRFLERFLEITGTLEHLTAPPGEEPPGQAEDPERQPGAV</sequence>
<feature type="compositionally biased region" description="Low complexity" evidence="1">
    <location>
        <begin position="97"/>
        <end position="107"/>
    </location>
</feature>
<evidence type="ECO:0000259" key="2">
    <source>
        <dbReference type="PROSITE" id="PS50801"/>
    </source>
</evidence>
<evidence type="ECO:0000313" key="3">
    <source>
        <dbReference type="EMBL" id="SEQ38666.1"/>
    </source>
</evidence>
<dbReference type="RefSeq" id="WP_093659705.1">
    <property type="nucleotide sequence ID" value="NZ_FOET01000007.1"/>
</dbReference>
<dbReference type="Gene3D" id="3.30.750.24">
    <property type="entry name" value="STAS domain"/>
    <property type="match status" value="1"/>
</dbReference>
<feature type="domain" description="STAS" evidence="2">
    <location>
        <begin position="1"/>
        <end position="95"/>
    </location>
</feature>
<gene>
    <name evidence="3" type="ORF">SAMN05216481_10769</name>
</gene>
<dbReference type="Pfam" id="PF13466">
    <property type="entry name" value="STAS_2"/>
    <property type="match status" value="1"/>
</dbReference>
<accession>A0A1H9FLB8</accession>
<dbReference type="STRING" id="403935.SAMN05216481_10769"/>
<dbReference type="InterPro" id="IPR002645">
    <property type="entry name" value="STAS_dom"/>
</dbReference>
<dbReference type="SUPFAM" id="SSF52091">
    <property type="entry name" value="SpoIIaa-like"/>
    <property type="match status" value="1"/>
</dbReference>
<dbReference type="PROSITE" id="PS50801">
    <property type="entry name" value="STAS"/>
    <property type="match status" value="1"/>
</dbReference>
<dbReference type="InterPro" id="IPR058548">
    <property type="entry name" value="MlaB-like_STAS"/>
</dbReference>
<keyword evidence="4" id="KW-1185">Reference proteome</keyword>
<dbReference type="AlphaFoldDB" id="A0A1H9FLB8"/>
<dbReference type="Proteomes" id="UP000199055">
    <property type="component" value="Unassembled WGS sequence"/>
</dbReference>
<evidence type="ECO:0000313" key="4">
    <source>
        <dbReference type="Proteomes" id="UP000199055"/>
    </source>
</evidence>
<reference evidence="4" key="1">
    <citation type="submission" date="2016-10" db="EMBL/GenBank/DDBJ databases">
        <authorList>
            <person name="Varghese N."/>
            <person name="Submissions S."/>
        </authorList>
    </citation>
    <scope>NUCLEOTIDE SEQUENCE [LARGE SCALE GENOMIC DNA]</scope>
    <source>
        <strain evidence="4">CGMCC 4.3519</strain>
    </source>
</reference>
<dbReference type="EMBL" id="FOET01000007">
    <property type="protein sequence ID" value="SEQ38666.1"/>
    <property type="molecule type" value="Genomic_DNA"/>
</dbReference>
<dbReference type="CDD" id="cd07043">
    <property type="entry name" value="STAS_anti-anti-sigma_factors"/>
    <property type="match status" value="1"/>
</dbReference>
<proteinExistence type="predicted"/>
<evidence type="ECO:0000256" key="1">
    <source>
        <dbReference type="SAM" id="MobiDB-lite"/>
    </source>
</evidence>